<dbReference type="SUPFAM" id="SSF47473">
    <property type="entry name" value="EF-hand"/>
    <property type="match status" value="1"/>
</dbReference>
<feature type="domain" description="WW" evidence="4">
    <location>
        <begin position="270"/>
        <end position="303"/>
    </location>
</feature>
<accession>A0A1V9ZL15</accession>
<dbReference type="PROSITE" id="PS01159">
    <property type="entry name" value="WW_DOMAIN_1"/>
    <property type="match status" value="2"/>
</dbReference>
<dbReference type="InterPro" id="IPR001611">
    <property type="entry name" value="Leu-rich_rpt"/>
</dbReference>
<evidence type="ECO:0000256" key="3">
    <source>
        <dbReference type="ARBA" id="ARBA00022837"/>
    </source>
</evidence>
<keyword evidence="2" id="KW-0677">Repeat</keyword>
<sequence>MAVLDIEKREVQALCDLFHALDGTRWRRKDGWLKLDRTLELKSGVALDWFGTKWERGRLTALDLSKNDLKGPLPDVFGCFKKLRVLKLQDNPLLRGGSGRLPHALFKLKRLQYCYIDGTQLLDVLPPTHAHNLHITQYKAYSVATVRFHVGDCQWMADLTEQEMYMIATWLEAGRQPPKALVIERTAFNATGPERMAAATKLQRHYRAKIARRKFHELLRTIYVWYVDETSGATYYVDTRTGVSTWEMPRLLRHVDAAAGSDRRASKPTLPQLDEWHPQQDADGYEYYWNPRTNETRWEHPRLRPTLHDELLRRFGFELTPAERYQKLFQAYDADGTGTIDADEFAALCGDLGLALAPRQIEHVLRSLDTSGDGVLSIDELTAWLESTY</sequence>
<evidence type="ECO:0000259" key="5">
    <source>
        <dbReference type="PROSITE" id="PS50222"/>
    </source>
</evidence>
<dbReference type="InterPro" id="IPR018247">
    <property type="entry name" value="EF_Hand_1_Ca_BS"/>
</dbReference>
<dbReference type="Pfam" id="PF00612">
    <property type="entry name" value="IQ"/>
    <property type="match status" value="1"/>
</dbReference>
<keyword evidence="3" id="KW-0106">Calcium</keyword>
<dbReference type="OrthoDB" id="206948at2759"/>
<dbReference type="InterPro" id="IPR036020">
    <property type="entry name" value="WW_dom_sf"/>
</dbReference>
<evidence type="ECO:0000313" key="6">
    <source>
        <dbReference type="EMBL" id="OQR98656.1"/>
    </source>
</evidence>
<dbReference type="InterPro" id="IPR050647">
    <property type="entry name" value="Plant_LRR-RLKs"/>
</dbReference>
<feature type="domain" description="WW" evidence="4">
    <location>
        <begin position="225"/>
        <end position="251"/>
    </location>
</feature>
<dbReference type="SUPFAM" id="SSF52058">
    <property type="entry name" value="L domain-like"/>
    <property type="match status" value="1"/>
</dbReference>
<dbReference type="Gene3D" id="3.80.10.10">
    <property type="entry name" value="Ribonuclease Inhibitor"/>
    <property type="match status" value="1"/>
</dbReference>
<dbReference type="Gene3D" id="1.10.238.10">
    <property type="entry name" value="EF-hand"/>
    <property type="match status" value="1"/>
</dbReference>
<evidence type="ECO:0000259" key="4">
    <source>
        <dbReference type="PROSITE" id="PS50020"/>
    </source>
</evidence>
<protein>
    <submittedName>
        <fullName evidence="6">Uncharacterized protein</fullName>
    </submittedName>
</protein>
<dbReference type="InterPro" id="IPR002048">
    <property type="entry name" value="EF_hand_dom"/>
</dbReference>
<dbReference type="InterPro" id="IPR001202">
    <property type="entry name" value="WW_dom"/>
</dbReference>
<dbReference type="Proteomes" id="UP000243579">
    <property type="component" value="Unassembled WGS sequence"/>
</dbReference>
<dbReference type="AlphaFoldDB" id="A0A1V9ZL15"/>
<dbReference type="PANTHER" id="PTHR48056">
    <property type="entry name" value="LRR RECEPTOR-LIKE SERINE/THREONINE-PROTEIN KINASE-RELATED"/>
    <property type="match status" value="1"/>
</dbReference>
<dbReference type="InterPro" id="IPR000048">
    <property type="entry name" value="IQ_motif_EF-hand-BS"/>
</dbReference>
<dbReference type="STRING" id="1202772.A0A1V9ZL15"/>
<dbReference type="Pfam" id="PF13499">
    <property type="entry name" value="EF-hand_7"/>
    <property type="match status" value="1"/>
</dbReference>
<dbReference type="CDD" id="cd00051">
    <property type="entry name" value="EFh"/>
    <property type="match status" value="1"/>
</dbReference>
<evidence type="ECO:0000313" key="7">
    <source>
        <dbReference type="Proteomes" id="UP000243579"/>
    </source>
</evidence>
<dbReference type="InterPro" id="IPR011992">
    <property type="entry name" value="EF-hand-dom_pair"/>
</dbReference>
<dbReference type="InterPro" id="IPR032675">
    <property type="entry name" value="LRR_dom_sf"/>
</dbReference>
<dbReference type="CDD" id="cd00201">
    <property type="entry name" value="WW"/>
    <property type="match status" value="2"/>
</dbReference>
<comment type="caution">
    <text evidence="6">The sequence shown here is derived from an EMBL/GenBank/DDBJ whole genome shotgun (WGS) entry which is preliminary data.</text>
</comment>
<proteinExistence type="predicted"/>
<keyword evidence="7" id="KW-1185">Reference proteome</keyword>
<evidence type="ECO:0000256" key="1">
    <source>
        <dbReference type="ARBA" id="ARBA00022614"/>
    </source>
</evidence>
<dbReference type="PROSITE" id="PS50222">
    <property type="entry name" value="EF_HAND_2"/>
    <property type="match status" value="2"/>
</dbReference>
<dbReference type="PROSITE" id="PS50096">
    <property type="entry name" value="IQ"/>
    <property type="match status" value="1"/>
</dbReference>
<keyword evidence="1" id="KW-0433">Leucine-rich repeat</keyword>
<organism evidence="6 7">
    <name type="scientific">Achlya hypogyna</name>
    <name type="common">Oomycete</name>
    <name type="synonym">Protoachlya hypogyna</name>
    <dbReference type="NCBI Taxonomy" id="1202772"/>
    <lineage>
        <taxon>Eukaryota</taxon>
        <taxon>Sar</taxon>
        <taxon>Stramenopiles</taxon>
        <taxon>Oomycota</taxon>
        <taxon>Saprolegniomycetes</taxon>
        <taxon>Saprolegniales</taxon>
        <taxon>Achlyaceae</taxon>
        <taxon>Achlya</taxon>
    </lineage>
</organism>
<dbReference type="SMART" id="SM00456">
    <property type="entry name" value="WW"/>
    <property type="match status" value="2"/>
</dbReference>
<dbReference type="SMART" id="SM00054">
    <property type="entry name" value="EFh"/>
    <property type="match status" value="2"/>
</dbReference>
<dbReference type="GO" id="GO:0005509">
    <property type="term" value="F:calcium ion binding"/>
    <property type="evidence" value="ECO:0007669"/>
    <property type="project" value="InterPro"/>
</dbReference>
<feature type="domain" description="EF-hand" evidence="5">
    <location>
        <begin position="356"/>
        <end position="389"/>
    </location>
</feature>
<name>A0A1V9ZL15_ACHHY</name>
<dbReference type="Pfam" id="PF00397">
    <property type="entry name" value="WW"/>
    <property type="match status" value="2"/>
</dbReference>
<reference evidence="6 7" key="1">
    <citation type="journal article" date="2014" name="Genome Biol. Evol.">
        <title>The secreted proteins of Achlya hypogyna and Thraustotheca clavata identify the ancestral oomycete secretome and reveal gene acquisitions by horizontal gene transfer.</title>
        <authorList>
            <person name="Misner I."/>
            <person name="Blouin N."/>
            <person name="Leonard G."/>
            <person name="Richards T.A."/>
            <person name="Lane C.E."/>
        </authorList>
    </citation>
    <scope>NUCLEOTIDE SEQUENCE [LARGE SCALE GENOMIC DNA]</scope>
    <source>
        <strain evidence="6 7">ATCC 48635</strain>
    </source>
</reference>
<dbReference type="Pfam" id="PF00560">
    <property type="entry name" value="LRR_1"/>
    <property type="match status" value="1"/>
</dbReference>
<dbReference type="SUPFAM" id="SSF51045">
    <property type="entry name" value="WW domain"/>
    <property type="match status" value="2"/>
</dbReference>
<dbReference type="PROSITE" id="PS00018">
    <property type="entry name" value="EF_HAND_1"/>
    <property type="match status" value="2"/>
</dbReference>
<dbReference type="Gene3D" id="2.20.70.10">
    <property type="match status" value="2"/>
</dbReference>
<dbReference type="PROSITE" id="PS50020">
    <property type="entry name" value="WW_DOMAIN_2"/>
    <property type="match status" value="2"/>
</dbReference>
<evidence type="ECO:0000256" key="2">
    <source>
        <dbReference type="ARBA" id="ARBA00022737"/>
    </source>
</evidence>
<feature type="domain" description="EF-hand" evidence="5">
    <location>
        <begin position="320"/>
        <end position="355"/>
    </location>
</feature>
<dbReference type="EMBL" id="JNBR01000081">
    <property type="protein sequence ID" value="OQR98656.1"/>
    <property type="molecule type" value="Genomic_DNA"/>
</dbReference>
<gene>
    <name evidence="6" type="ORF">ACHHYP_08280</name>
</gene>